<keyword evidence="4" id="KW-1185">Reference proteome</keyword>
<dbReference type="PANTHER" id="PTHR43031:SF16">
    <property type="entry name" value="OXIDOREDUCTASE"/>
    <property type="match status" value="1"/>
</dbReference>
<feature type="signal peptide" evidence="1">
    <location>
        <begin position="1"/>
        <end position="17"/>
    </location>
</feature>
<dbReference type="Pfam" id="PF00581">
    <property type="entry name" value="Rhodanese"/>
    <property type="match status" value="1"/>
</dbReference>
<evidence type="ECO:0000313" key="4">
    <source>
        <dbReference type="Proteomes" id="UP000431264"/>
    </source>
</evidence>
<feature type="domain" description="Rhodanese" evidence="2">
    <location>
        <begin position="43"/>
        <end position="134"/>
    </location>
</feature>
<accession>A0A6I4IJ90</accession>
<evidence type="ECO:0000256" key="1">
    <source>
        <dbReference type="SAM" id="SignalP"/>
    </source>
</evidence>
<dbReference type="OrthoDB" id="598065at2"/>
<gene>
    <name evidence="3" type="ORF">GOQ30_02215</name>
</gene>
<evidence type="ECO:0000259" key="2">
    <source>
        <dbReference type="PROSITE" id="PS50206"/>
    </source>
</evidence>
<dbReference type="AlphaFoldDB" id="A0A6I4IJ90"/>
<dbReference type="InterPro" id="IPR036873">
    <property type="entry name" value="Rhodanese-like_dom_sf"/>
</dbReference>
<dbReference type="PROSITE" id="PS50206">
    <property type="entry name" value="RHODANESE_3"/>
    <property type="match status" value="1"/>
</dbReference>
<evidence type="ECO:0000313" key="3">
    <source>
        <dbReference type="EMBL" id="MVO07979.1"/>
    </source>
</evidence>
<dbReference type="RefSeq" id="WP_140996366.1">
    <property type="nucleotide sequence ID" value="NZ_VDCZ01000001.1"/>
</dbReference>
<dbReference type="NCBIfam" id="NF045521">
    <property type="entry name" value="rhoda_near_glyco"/>
    <property type="match status" value="1"/>
</dbReference>
<dbReference type="CDD" id="cd00158">
    <property type="entry name" value="RHOD"/>
    <property type="match status" value="1"/>
</dbReference>
<dbReference type="InterPro" id="IPR050229">
    <property type="entry name" value="GlpE_sulfurtransferase"/>
</dbReference>
<feature type="chain" id="PRO_5026092202" evidence="1">
    <location>
        <begin position="18"/>
        <end position="166"/>
    </location>
</feature>
<sequence>MKSLFLMLLLFLQLSVAQKNIPEVLQKFNTNSVPYISAEELKSSKNSTVLDTRELEEFNVSHLENAIHVGYQKFDTDLLLKAIPNKQTPIVVYCSIGVRSEDIGEKLIQLGYTNVKNLYGGIFEWKNKNYTVVNANGEITDEVHAFSKTWGKYLLKGIKIYNQNKK</sequence>
<dbReference type="EMBL" id="WQLW01000001">
    <property type="protein sequence ID" value="MVO07979.1"/>
    <property type="molecule type" value="Genomic_DNA"/>
</dbReference>
<dbReference type="Proteomes" id="UP000431264">
    <property type="component" value="Unassembled WGS sequence"/>
</dbReference>
<keyword evidence="1" id="KW-0732">Signal</keyword>
<name>A0A6I4IJ90_9FLAO</name>
<dbReference type="SMART" id="SM00450">
    <property type="entry name" value="RHOD"/>
    <property type="match status" value="1"/>
</dbReference>
<dbReference type="InterPro" id="IPR001763">
    <property type="entry name" value="Rhodanese-like_dom"/>
</dbReference>
<dbReference type="Gene3D" id="3.40.250.10">
    <property type="entry name" value="Rhodanese-like domain"/>
    <property type="match status" value="1"/>
</dbReference>
<dbReference type="SUPFAM" id="SSF52821">
    <property type="entry name" value="Rhodanese/Cell cycle control phosphatase"/>
    <property type="match status" value="1"/>
</dbReference>
<reference evidence="4" key="1">
    <citation type="submission" date="2019-05" db="EMBL/GenBank/DDBJ databases">
        <title>Flavobacterium profundi sp. nov., isolated from a deep-sea seamount.</title>
        <authorList>
            <person name="Zhang D.-C."/>
        </authorList>
    </citation>
    <scope>NUCLEOTIDE SEQUENCE [LARGE SCALE GENOMIC DNA]</scope>
    <source>
        <strain evidence="4">TP390</strain>
    </source>
</reference>
<organism evidence="3 4">
    <name type="scientific">Flavobacterium profundi</name>
    <dbReference type="NCBI Taxonomy" id="1774945"/>
    <lineage>
        <taxon>Bacteria</taxon>
        <taxon>Pseudomonadati</taxon>
        <taxon>Bacteroidota</taxon>
        <taxon>Flavobacteriia</taxon>
        <taxon>Flavobacteriales</taxon>
        <taxon>Flavobacteriaceae</taxon>
        <taxon>Flavobacterium</taxon>
    </lineage>
</organism>
<dbReference type="PANTHER" id="PTHR43031">
    <property type="entry name" value="FAD-DEPENDENT OXIDOREDUCTASE"/>
    <property type="match status" value="1"/>
</dbReference>
<proteinExistence type="predicted"/>
<protein>
    <submittedName>
        <fullName evidence="3">Rhodanese-like domain-containing protein</fullName>
    </submittedName>
</protein>
<comment type="caution">
    <text evidence="3">The sequence shown here is derived from an EMBL/GenBank/DDBJ whole genome shotgun (WGS) entry which is preliminary data.</text>
</comment>